<reference evidence="9" key="1">
    <citation type="submission" date="2024-07" db="EMBL/GenBank/DDBJ databases">
        <title>Two chromosome-level genome assemblies of Korean endemic species Abeliophyllum distichum and Forsythia ovata (Oleaceae).</title>
        <authorList>
            <person name="Jang H."/>
        </authorList>
    </citation>
    <scope>NUCLEOTIDE SEQUENCE [LARGE SCALE GENOMIC DNA]</scope>
</reference>
<keyword evidence="4" id="KW-0812">Transmembrane</keyword>
<accession>A0ABD1W950</accession>
<dbReference type="Pfam" id="PF03016">
    <property type="entry name" value="Exostosin_GT47"/>
    <property type="match status" value="1"/>
</dbReference>
<comment type="similarity">
    <text evidence="2">Belongs to the glycosyltransferase 47 family.</text>
</comment>
<evidence type="ECO:0000256" key="2">
    <source>
        <dbReference type="ARBA" id="ARBA00010271"/>
    </source>
</evidence>
<dbReference type="Proteomes" id="UP001604277">
    <property type="component" value="Unassembled WGS sequence"/>
</dbReference>
<evidence type="ECO:0000256" key="5">
    <source>
        <dbReference type="ARBA" id="ARBA00023034"/>
    </source>
</evidence>
<feature type="region of interest" description="Disordered" evidence="6">
    <location>
        <begin position="33"/>
        <end position="60"/>
    </location>
</feature>
<keyword evidence="5" id="KW-0333">Golgi apparatus</keyword>
<dbReference type="GO" id="GO:0016757">
    <property type="term" value="F:glycosyltransferase activity"/>
    <property type="evidence" value="ECO:0007669"/>
    <property type="project" value="UniProtKB-KW"/>
</dbReference>
<comment type="subcellular location">
    <subcellularLocation>
        <location evidence="1">Golgi apparatus membrane</location>
        <topology evidence="1">Single-pass type II membrane protein</topology>
    </subcellularLocation>
</comment>
<dbReference type="GO" id="GO:0000139">
    <property type="term" value="C:Golgi membrane"/>
    <property type="evidence" value="ECO:0007669"/>
    <property type="project" value="UniProtKB-SubCell"/>
</dbReference>
<protein>
    <submittedName>
        <fullName evidence="8">Exostosin family protein</fullName>
    </submittedName>
</protein>
<proteinExistence type="inferred from homology"/>
<evidence type="ECO:0000313" key="8">
    <source>
        <dbReference type="EMBL" id="KAL2545298.1"/>
    </source>
</evidence>
<dbReference type="EMBL" id="JBFOLJ010000004">
    <property type="protein sequence ID" value="KAL2545298.1"/>
    <property type="molecule type" value="Genomic_DNA"/>
</dbReference>
<evidence type="ECO:0000256" key="1">
    <source>
        <dbReference type="ARBA" id="ARBA00004323"/>
    </source>
</evidence>
<dbReference type="PANTHER" id="PTHR11062:SF59">
    <property type="entry name" value="EXOSTOSIN FAMILY PROTEIN"/>
    <property type="match status" value="1"/>
</dbReference>
<dbReference type="AlphaFoldDB" id="A0ABD1W950"/>
<name>A0ABD1W950_9LAMI</name>
<keyword evidence="3" id="KW-0808">Transferase</keyword>
<organism evidence="8 9">
    <name type="scientific">Forsythia ovata</name>
    <dbReference type="NCBI Taxonomy" id="205694"/>
    <lineage>
        <taxon>Eukaryota</taxon>
        <taxon>Viridiplantae</taxon>
        <taxon>Streptophyta</taxon>
        <taxon>Embryophyta</taxon>
        <taxon>Tracheophyta</taxon>
        <taxon>Spermatophyta</taxon>
        <taxon>Magnoliopsida</taxon>
        <taxon>eudicotyledons</taxon>
        <taxon>Gunneridae</taxon>
        <taxon>Pentapetalae</taxon>
        <taxon>asterids</taxon>
        <taxon>lamiids</taxon>
        <taxon>Lamiales</taxon>
        <taxon>Oleaceae</taxon>
        <taxon>Forsythieae</taxon>
        <taxon>Forsythia</taxon>
    </lineage>
</organism>
<evidence type="ECO:0000256" key="6">
    <source>
        <dbReference type="SAM" id="MobiDB-lite"/>
    </source>
</evidence>
<dbReference type="PANTHER" id="PTHR11062">
    <property type="entry name" value="EXOSTOSIN HEPARAN SULFATE GLYCOSYLTRANSFERASE -RELATED"/>
    <property type="match status" value="1"/>
</dbReference>
<gene>
    <name evidence="8" type="ORF">Fot_14531</name>
</gene>
<keyword evidence="4" id="KW-0735">Signal-anchor</keyword>
<evidence type="ECO:0000313" key="9">
    <source>
        <dbReference type="Proteomes" id="UP001604277"/>
    </source>
</evidence>
<evidence type="ECO:0000259" key="7">
    <source>
        <dbReference type="Pfam" id="PF03016"/>
    </source>
</evidence>
<keyword evidence="9" id="KW-1185">Reference proteome</keyword>
<evidence type="ECO:0000256" key="4">
    <source>
        <dbReference type="ARBA" id="ARBA00022968"/>
    </source>
</evidence>
<comment type="caution">
    <text evidence="8">The sequence shown here is derived from an EMBL/GenBank/DDBJ whole genome shotgun (WGS) entry which is preliminary data.</text>
</comment>
<sequence>MGDQFETVHNAPVIASLNSSTKVNELALVTKDGEKNFRRRKQRTNTKSTSTFSPPSSPPPLRNMANHMPRHLSSLTPDEALAFAKRNIENAALVGDDPELYAPLFRNVSTFKRSYELMERILKVYIYQEGKRPIFHHPYLRGIYSSEGWFMKLMEENGQFVTKDPEKAHLFYLPYSARQLQKALYVPDSHDLKPLSIILRDYVNMLAAKYPFWNLTHGSNHFLVACHDWGPYILKEHEELQRNTIKALCNADVSEGIFIAGKDVSLPETTIRNPRRPLRNLGGKRVSQRSILAFYAGHMHGRVRPVLLKYWKDKDEDMRIYGPLSNRITRVMSYPEHMKSSKYCICPMGYEVNSPRIVEAVYYECVPVIIADNFIPPFNEVLNWSAFSVVVAEKDIPKLKEILLSIPSRKYLSMHTNVKMLQKHFHWNAKPVRYDLFHMILHSIWSSRLNQIQSSNSQPSPGFEGNQCSHFPKLGKVVDKKSNPKAKAFQMQSLGIARRHQSYHPTNQISIRTRQPSCGHEDIMRQLPQHVERLKGQYEEINMKEVLYYRPCTVLSDVAVKLFETGGPSLEIIKDPSISKSD</sequence>
<feature type="domain" description="Exostosin GT47" evidence="7">
    <location>
        <begin position="120"/>
        <end position="404"/>
    </location>
</feature>
<dbReference type="InterPro" id="IPR004263">
    <property type="entry name" value="Exostosin"/>
</dbReference>
<keyword evidence="3" id="KW-0328">Glycosyltransferase</keyword>
<dbReference type="InterPro" id="IPR040911">
    <property type="entry name" value="Exostosin_GT47"/>
</dbReference>
<evidence type="ECO:0000256" key="3">
    <source>
        <dbReference type="ARBA" id="ARBA00022676"/>
    </source>
</evidence>